<evidence type="ECO:0000259" key="1">
    <source>
        <dbReference type="Pfam" id="PF10000"/>
    </source>
</evidence>
<name>A0A848LXS8_9BACT</name>
<evidence type="ECO:0000313" key="2">
    <source>
        <dbReference type="EMBL" id="NMO22044.1"/>
    </source>
</evidence>
<dbReference type="EMBL" id="JABBJJ010000378">
    <property type="protein sequence ID" value="NMO22044.1"/>
    <property type="molecule type" value="Genomic_DNA"/>
</dbReference>
<evidence type="ECO:0000313" key="3">
    <source>
        <dbReference type="Proteomes" id="UP000518300"/>
    </source>
</evidence>
<gene>
    <name evidence="2" type="ORF">HG543_45390</name>
</gene>
<proteinExistence type="predicted"/>
<protein>
    <submittedName>
        <fullName evidence="2">ACT domain-containing protein</fullName>
    </submittedName>
</protein>
<sequence length="132" mass="14224">MSGETNLDVLLKSMRPVLRDGEYVFCTLPHPAAPDLGALAPVGLFHEDEGLTLLLRRERADAAGLRYAGTFRWLTLSVHSSLEAVGFIAAVSTRLAAHGIGVNPVAAYFHDHLFVPSARATEALALLESFAR</sequence>
<feature type="domain" description="DUF2241" evidence="1">
    <location>
        <begin position="2"/>
        <end position="72"/>
    </location>
</feature>
<dbReference type="Pfam" id="PF10000">
    <property type="entry name" value="ACT_3"/>
    <property type="match status" value="1"/>
</dbReference>
<dbReference type="AlphaFoldDB" id="A0A848LXS8"/>
<dbReference type="PANTHER" id="PTHR39199:SF1">
    <property type="entry name" value="BLR5128 PROTEIN"/>
    <property type="match status" value="1"/>
</dbReference>
<dbReference type="InterPro" id="IPR045865">
    <property type="entry name" value="ACT-like_dom_sf"/>
</dbReference>
<organism evidence="2 3">
    <name type="scientific">Pyxidicoccus fallax</name>
    <dbReference type="NCBI Taxonomy" id="394095"/>
    <lineage>
        <taxon>Bacteria</taxon>
        <taxon>Pseudomonadati</taxon>
        <taxon>Myxococcota</taxon>
        <taxon>Myxococcia</taxon>
        <taxon>Myxococcales</taxon>
        <taxon>Cystobacterineae</taxon>
        <taxon>Myxococcaceae</taxon>
        <taxon>Pyxidicoccus</taxon>
    </lineage>
</organism>
<keyword evidence="3" id="KW-1185">Reference proteome</keyword>
<dbReference type="PANTHER" id="PTHR39199">
    <property type="entry name" value="BLR5128 PROTEIN"/>
    <property type="match status" value="1"/>
</dbReference>
<dbReference type="InterPro" id="IPR018717">
    <property type="entry name" value="DUF2241"/>
</dbReference>
<comment type="caution">
    <text evidence="2">The sequence shown here is derived from an EMBL/GenBank/DDBJ whole genome shotgun (WGS) entry which is preliminary data.</text>
</comment>
<dbReference type="Proteomes" id="UP000518300">
    <property type="component" value="Unassembled WGS sequence"/>
</dbReference>
<accession>A0A848LXS8</accession>
<reference evidence="2 3" key="1">
    <citation type="submission" date="2020-04" db="EMBL/GenBank/DDBJ databases">
        <title>Draft genome of Pyxidicoccus fallax type strain.</title>
        <authorList>
            <person name="Whitworth D.E."/>
        </authorList>
    </citation>
    <scope>NUCLEOTIDE SEQUENCE [LARGE SCALE GENOMIC DNA]</scope>
    <source>
        <strain evidence="2 3">DSM 14698</strain>
    </source>
</reference>
<dbReference type="RefSeq" id="WP_169351208.1">
    <property type="nucleotide sequence ID" value="NZ_JABBJJ010000378.1"/>
</dbReference>
<dbReference type="SUPFAM" id="SSF55021">
    <property type="entry name" value="ACT-like"/>
    <property type="match status" value="2"/>
</dbReference>
<dbReference type="Gene3D" id="3.30.2130.10">
    <property type="entry name" value="VC0802-like"/>
    <property type="match status" value="1"/>
</dbReference>